<protein>
    <submittedName>
        <fullName evidence="2">NERD domain-containing protein</fullName>
    </submittedName>
</protein>
<sequence>MFLNEVCKSDRLKSTEILIKRLKETHKLRPNVMKDLRKLLTGYNGEKEMKYHLQFLPEKDCLIIHNLRLYDGKNHFQIDYLILTQRFALIVECKNYYGEVEIDSNFNQMIRTGDEKVEGFSNPISQAKRHQRQLLTYFKQHNLPPLPIEFIVIFSNPSTIIKGDPSIKDVVIHSHSFSEKWDKLVAKYRRASIVDIKLLRKAAKNLLKNNTPETVDLLKKYGVQPSDLITGVQCPSCEKFAMIRQKRKWFCPHCNTYDKDAHHQTVTDYLLLIKATITNKEFRKFANVSSRETAAKMLVRMNLPSKGENKGRKYHKP</sequence>
<organism evidence="2 3">
    <name type="scientific">Niallia alba</name>
    <dbReference type="NCBI Taxonomy" id="2729105"/>
    <lineage>
        <taxon>Bacteria</taxon>
        <taxon>Bacillati</taxon>
        <taxon>Bacillota</taxon>
        <taxon>Bacilli</taxon>
        <taxon>Bacillales</taxon>
        <taxon>Bacillaceae</taxon>
        <taxon>Niallia</taxon>
    </lineage>
</organism>
<gene>
    <name evidence="2" type="ORF">HHU08_21980</name>
</gene>
<proteinExistence type="predicted"/>
<dbReference type="PROSITE" id="PS50965">
    <property type="entry name" value="NERD"/>
    <property type="match status" value="1"/>
</dbReference>
<feature type="domain" description="NERD" evidence="1">
    <location>
        <begin position="41"/>
        <end position="157"/>
    </location>
</feature>
<dbReference type="AlphaFoldDB" id="A0A7Y0KC85"/>
<dbReference type="RefSeq" id="WP_016203309.1">
    <property type="nucleotide sequence ID" value="NZ_JABBPK010000001.1"/>
</dbReference>
<dbReference type="InterPro" id="IPR011528">
    <property type="entry name" value="NERD"/>
</dbReference>
<dbReference type="EMBL" id="JABBPK010000001">
    <property type="protein sequence ID" value="NMO79601.1"/>
    <property type="molecule type" value="Genomic_DNA"/>
</dbReference>
<evidence type="ECO:0000259" key="1">
    <source>
        <dbReference type="PROSITE" id="PS50965"/>
    </source>
</evidence>
<evidence type="ECO:0000313" key="3">
    <source>
        <dbReference type="Proteomes" id="UP000588491"/>
    </source>
</evidence>
<keyword evidence="3" id="KW-1185">Reference proteome</keyword>
<accession>A0A7Y0KC85</accession>
<reference evidence="2 3" key="1">
    <citation type="submission" date="2020-04" db="EMBL/GenBank/DDBJ databases">
        <title>Bacillus sp. UniB3 isolated from commercial digestive syrup.</title>
        <authorList>
            <person name="Thorat V."/>
            <person name="Kirdat K."/>
            <person name="Tiwarekar B."/>
            <person name="Yadav A."/>
        </authorList>
    </citation>
    <scope>NUCLEOTIDE SEQUENCE [LARGE SCALE GENOMIC DNA]</scope>
    <source>
        <strain evidence="2 3">UniB3</strain>
    </source>
</reference>
<dbReference type="Proteomes" id="UP000588491">
    <property type="component" value="Unassembled WGS sequence"/>
</dbReference>
<comment type="caution">
    <text evidence="2">The sequence shown here is derived from an EMBL/GenBank/DDBJ whole genome shotgun (WGS) entry which is preliminary data.</text>
</comment>
<name>A0A7Y0KC85_9BACI</name>
<dbReference type="Pfam" id="PF08378">
    <property type="entry name" value="NERD"/>
    <property type="match status" value="1"/>
</dbReference>
<evidence type="ECO:0000313" key="2">
    <source>
        <dbReference type="EMBL" id="NMO79601.1"/>
    </source>
</evidence>